<evidence type="ECO:0000256" key="5">
    <source>
        <dbReference type="ARBA" id="ARBA00022679"/>
    </source>
</evidence>
<dbReference type="PANTHER" id="PTHR10920:SF18">
    <property type="entry name" value="RRNA METHYLTRANSFERASE 2, MITOCHONDRIAL"/>
    <property type="match status" value="1"/>
</dbReference>
<comment type="similarity">
    <text evidence="2">Belongs to the class I-like SAM-binding methyltransferase superfamily. RNA methyltransferase RlmE family.</text>
</comment>
<evidence type="ECO:0000256" key="6">
    <source>
        <dbReference type="ARBA" id="ARBA00022691"/>
    </source>
</evidence>
<accession>W5LZS2</accession>
<reference evidence="17" key="3">
    <citation type="submission" date="2025-09" db="UniProtKB">
        <authorList>
            <consortium name="Ensembl"/>
        </authorList>
    </citation>
    <scope>IDENTIFICATION</scope>
</reference>
<dbReference type="Gene3D" id="3.40.50.150">
    <property type="entry name" value="Vaccinia Virus protein VP39"/>
    <property type="match status" value="1"/>
</dbReference>
<evidence type="ECO:0000256" key="9">
    <source>
        <dbReference type="ARBA" id="ARBA00041184"/>
    </source>
</evidence>
<dbReference type="GO" id="GO:0005759">
    <property type="term" value="C:mitochondrial matrix"/>
    <property type="evidence" value="ECO:0007669"/>
    <property type="project" value="UniProtKB-ARBA"/>
</dbReference>
<feature type="domain" description="Ribosomal RNA methyltransferase FtsJ" evidence="16">
    <location>
        <begin position="54"/>
        <end position="238"/>
    </location>
</feature>
<dbReference type="Bgee" id="ENSLOCG00000001431">
    <property type="expression patterns" value="Expressed in bone element and 13 other cell types or tissues"/>
</dbReference>
<dbReference type="PIRSF" id="PIRSF005461">
    <property type="entry name" value="23S_rRNA_mtase"/>
    <property type="match status" value="1"/>
</dbReference>
<dbReference type="GeneTree" id="ENSGT00730000111241"/>
<dbReference type="SUPFAM" id="SSF53335">
    <property type="entry name" value="S-adenosyl-L-methionine-dependent methyltransferases"/>
    <property type="match status" value="1"/>
</dbReference>
<dbReference type="eggNOG" id="KOG4589">
    <property type="taxonomic scope" value="Eukaryota"/>
</dbReference>
<dbReference type="HAMAP" id="MF_01547">
    <property type="entry name" value="RNA_methyltr_E"/>
    <property type="match status" value="1"/>
</dbReference>
<dbReference type="InParanoid" id="W5LZS2"/>
<dbReference type="GO" id="GO:1902775">
    <property type="term" value="P:mitochondrial large ribosomal subunit assembly"/>
    <property type="evidence" value="ECO:0007669"/>
    <property type="project" value="UniProtKB-ARBA"/>
</dbReference>
<dbReference type="GO" id="GO:0008650">
    <property type="term" value="F:rRNA (uridine-2'-O-)-methyltransferase activity"/>
    <property type="evidence" value="ECO:0000318"/>
    <property type="project" value="GO_Central"/>
</dbReference>
<name>W5LZS2_LEPOC</name>
<protein>
    <recommendedName>
        <fullName evidence="9">rRNA methyltransferase 2, mitochondrial</fullName>
    </recommendedName>
    <alternativeName>
        <fullName evidence="14">16S rRNA (uridine(1369)-2'-O)-methyltransferase</fullName>
    </alternativeName>
    <alternativeName>
        <fullName evidence="12">16S rRNA [Um1369] 2'-O-methyltransferase</fullName>
    </alternativeName>
    <alternativeName>
        <fullName evidence="13">Protein ftsJ homolog 2</fullName>
    </alternativeName>
</protein>
<feature type="active site" description="Proton acceptor" evidence="15">
    <location>
        <position position="196"/>
    </location>
</feature>
<evidence type="ECO:0000259" key="16">
    <source>
        <dbReference type="Pfam" id="PF01728"/>
    </source>
</evidence>
<evidence type="ECO:0000256" key="4">
    <source>
        <dbReference type="ARBA" id="ARBA00022603"/>
    </source>
</evidence>
<dbReference type="FunCoup" id="W5LZS2">
    <property type="interactions" value="1206"/>
</dbReference>
<keyword evidence="3" id="KW-0698">rRNA processing</keyword>
<comment type="function">
    <text evidence="11">S-adenosyl-L-methionine-dependent 2'-O-ribose methyltransferase that catalyzes the formation of 2'-O-methyluridine at position 1369 (Um1369) in the 16S mitochondrial large subunit ribosomal RNA (mtLSU rRNA), a universally conserved modification in the peptidyl transferase domain of the mtLSU rRNA. This activity may require prior 2'-O-methylguanosine modification at position 1370 (Gm1370) by MRM3. Essential for late-stage assembly of mtLSU required for efficient translation of mitochondrial DNA encoded proteins; methyltransferase activity is not required for this function. Essential for mitochondrial respiratory function.</text>
</comment>
<dbReference type="OMA" id="HRQTDHL"/>
<keyword evidence="5" id="KW-0808">Transferase</keyword>
<dbReference type="GO" id="GO:0005739">
    <property type="term" value="C:mitochondrion"/>
    <property type="evidence" value="ECO:0000318"/>
    <property type="project" value="GO_Central"/>
</dbReference>
<comment type="catalytic activity">
    <reaction evidence="10">
        <text>uridine(1369) in 16S rRNA + S-adenosyl-L-methionine = 2'-O-methyluridine(1369) in 16S rRNA + S-adenosyl-L-homocysteine + H(+)</text>
        <dbReference type="Rhea" id="RHEA:47764"/>
        <dbReference type="Rhea" id="RHEA-COMP:11903"/>
        <dbReference type="Rhea" id="RHEA-COMP:11904"/>
        <dbReference type="ChEBI" id="CHEBI:15378"/>
        <dbReference type="ChEBI" id="CHEBI:57856"/>
        <dbReference type="ChEBI" id="CHEBI:59789"/>
        <dbReference type="ChEBI" id="CHEBI:65315"/>
        <dbReference type="ChEBI" id="CHEBI:74478"/>
    </reaction>
</comment>
<dbReference type="AlphaFoldDB" id="W5LZS2"/>
<dbReference type="HOGENOM" id="CLU_009422_4_0_1"/>
<dbReference type="FunFam" id="3.40.50.150:FF:000129">
    <property type="entry name" value="Mitochondrial rRNA methyltransferase 2"/>
    <property type="match status" value="1"/>
</dbReference>
<keyword evidence="8" id="KW-0496">Mitochondrion</keyword>
<dbReference type="Ensembl" id="ENSLOCT00000001634.1">
    <property type="protein sequence ID" value="ENSLOCP00000001629.1"/>
    <property type="gene ID" value="ENSLOCG00000001431.1"/>
</dbReference>
<evidence type="ECO:0000256" key="8">
    <source>
        <dbReference type="ARBA" id="ARBA00023128"/>
    </source>
</evidence>
<evidence type="ECO:0000256" key="10">
    <source>
        <dbReference type="ARBA" id="ARBA00051808"/>
    </source>
</evidence>
<dbReference type="InterPro" id="IPR050082">
    <property type="entry name" value="RNA_methyltr_RlmE"/>
</dbReference>
<keyword evidence="6 15" id="KW-0949">S-adenosyl-L-methionine</keyword>
<dbReference type="PANTHER" id="PTHR10920">
    <property type="entry name" value="RIBOSOMAL RNA METHYLTRANSFERASE"/>
    <property type="match status" value="1"/>
</dbReference>
<dbReference type="InterPro" id="IPR029063">
    <property type="entry name" value="SAM-dependent_MTases_sf"/>
</dbReference>
<evidence type="ECO:0000256" key="13">
    <source>
        <dbReference type="ARBA" id="ARBA00080354"/>
    </source>
</evidence>
<dbReference type="Proteomes" id="UP000018468">
    <property type="component" value="Linkage group LG13"/>
</dbReference>
<organism evidence="17 18">
    <name type="scientific">Lepisosteus oculatus</name>
    <name type="common">Spotted gar</name>
    <dbReference type="NCBI Taxonomy" id="7918"/>
    <lineage>
        <taxon>Eukaryota</taxon>
        <taxon>Metazoa</taxon>
        <taxon>Chordata</taxon>
        <taxon>Craniata</taxon>
        <taxon>Vertebrata</taxon>
        <taxon>Euteleostomi</taxon>
        <taxon>Actinopterygii</taxon>
        <taxon>Neopterygii</taxon>
        <taxon>Holostei</taxon>
        <taxon>Semionotiformes</taxon>
        <taxon>Lepisosteidae</taxon>
        <taxon>Lepisosteus</taxon>
    </lineage>
</organism>
<reference evidence="17" key="2">
    <citation type="submission" date="2025-08" db="UniProtKB">
        <authorList>
            <consortium name="Ensembl"/>
        </authorList>
    </citation>
    <scope>IDENTIFICATION</scope>
</reference>
<sequence length="242" mass="26522">VFPLPGMLRRALHASARCWKKSPHNTKGKSAPEQRWIARQINDPYVKAARRESYRCRSAFKLLEIDDQHRILRPGLRVIDCGAAPGAWSQVAVERVNSSGADPGLPAGFVVGVDLLRLAPLDGAHFLSPCDVTDAATPARLQELLPASVADVILSDMAPNASGFRELDHERLVGMCLSLVDMAEGVLRPGGTLLCKVWDGGLAHQLHKKLAQAFKEVRTIKPKASRKESAELFFLAKSYKDK</sequence>
<dbReference type="GO" id="GO:0001510">
    <property type="term" value="P:RNA methylation"/>
    <property type="evidence" value="ECO:0000318"/>
    <property type="project" value="GO_Central"/>
</dbReference>
<evidence type="ECO:0000256" key="7">
    <source>
        <dbReference type="ARBA" id="ARBA00022946"/>
    </source>
</evidence>
<evidence type="ECO:0000256" key="1">
    <source>
        <dbReference type="ARBA" id="ARBA00004173"/>
    </source>
</evidence>
<dbReference type="STRING" id="7918.ENSLOCP00000001629"/>
<evidence type="ECO:0000256" key="14">
    <source>
        <dbReference type="ARBA" id="ARBA00082868"/>
    </source>
</evidence>
<dbReference type="EMBL" id="AHAT01032352">
    <property type="status" value="NOT_ANNOTATED_CDS"/>
    <property type="molecule type" value="Genomic_DNA"/>
</dbReference>
<evidence type="ECO:0000256" key="12">
    <source>
        <dbReference type="ARBA" id="ARBA00076606"/>
    </source>
</evidence>
<evidence type="ECO:0000313" key="18">
    <source>
        <dbReference type="Proteomes" id="UP000018468"/>
    </source>
</evidence>
<proteinExistence type="inferred from homology"/>
<reference evidence="18" key="1">
    <citation type="submission" date="2011-12" db="EMBL/GenBank/DDBJ databases">
        <title>The Draft Genome of Lepisosteus oculatus.</title>
        <authorList>
            <consortium name="The Broad Institute Genome Assembly &amp; Analysis Group"/>
            <consortium name="Computational R&amp;D Group"/>
            <consortium name="and Sequencing Platform"/>
            <person name="Di Palma F."/>
            <person name="Alfoldi J."/>
            <person name="Johnson J."/>
            <person name="Berlin A."/>
            <person name="Gnerre S."/>
            <person name="Jaffe D."/>
            <person name="MacCallum I."/>
            <person name="Young S."/>
            <person name="Walker B.J."/>
            <person name="Lander E.S."/>
            <person name="Lindblad-Toh K."/>
        </authorList>
    </citation>
    <scope>NUCLEOTIDE SEQUENCE [LARGE SCALE GENOMIC DNA]</scope>
</reference>
<evidence type="ECO:0000313" key="17">
    <source>
        <dbReference type="Ensembl" id="ENSLOCP00000001629.1"/>
    </source>
</evidence>
<keyword evidence="4" id="KW-0489">Methyltransferase</keyword>
<dbReference type="InterPro" id="IPR002877">
    <property type="entry name" value="RNA_MeTrfase_FtsJ_dom"/>
</dbReference>
<dbReference type="Pfam" id="PF01728">
    <property type="entry name" value="FtsJ"/>
    <property type="match status" value="1"/>
</dbReference>
<evidence type="ECO:0000256" key="15">
    <source>
        <dbReference type="PIRSR" id="PIRSR005461-1"/>
    </source>
</evidence>
<evidence type="ECO:0000256" key="11">
    <source>
        <dbReference type="ARBA" id="ARBA00058412"/>
    </source>
</evidence>
<keyword evidence="7" id="KW-0809">Transit peptide</keyword>
<keyword evidence="18" id="KW-1185">Reference proteome</keyword>
<comment type="subcellular location">
    <subcellularLocation>
        <location evidence="1">Mitochondrion</location>
    </subcellularLocation>
</comment>
<dbReference type="InterPro" id="IPR015507">
    <property type="entry name" value="rRNA-MeTfrase_E"/>
</dbReference>
<evidence type="ECO:0000256" key="2">
    <source>
        <dbReference type="ARBA" id="ARBA00009258"/>
    </source>
</evidence>
<evidence type="ECO:0000256" key="3">
    <source>
        <dbReference type="ARBA" id="ARBA00022552"/>
    </source>
</evidence>